<feature type="region of interest" description="Disordered" evidence="1">
    <location>
        <begin position="449"/>
        <end position="477"/>
    </location>
</feature>
<dbReference type="PRINTS" id="PR01217">
    <property type="entry name" value="PRICHEXTENSN"/>
</dbReference>
<feature type="domain" description="PE-PPE" evidence="3">
    <location>
        <begin position="99"/>
        <end position="309"/>
    </location>
</feature>
<reference evidence="4 5" key="1">
    <citation type="submission" date="2017-04" db="EMBL/GenBank/DDBJ databases">
        <title>Whole Genome Sequence of 1,4-Dioxane Degrading Bacterium Mycobacterium dioxanotrophicus PH-06.</title>
        <authorList>
            <person name="He Y."/>
        </authorList>
    </citation>
    <scope>NUCLEOTIDE SEQUENCE [LARGE SCALE GENOMIC DNA]</scope>
    <source>
        <strain evidence="4 5">PH-06</strain>
    </source>
</reference>
<keyword evidence="2" id="KW-1133">Transmembrane helix</keyword>
<evidence type="ECO:0000256" key="1">
    <source>
        <dbReference type="SAM" id="MobiDB-lite"/>
    </source>
</evidence>
<dbReference type="Pfam" id="PF08237">
    <property type="entry name" value="PE-PPE"/>
    <property type="match status" value="1"/>
</dbReference>
<dbReference type="InterPro" id="IPR029058">
    <property type="entry name" value="AB_hydrolase_fold"/>
</dbReference>
<dbReference type="Proteomes" id="UP000195331">
    <property type="component" value="Chromosome"/>
</dbReference>
<gene>
    <name evidence="4" type="ORF">BTO20_07935</name>
</gene>
<dbReference type="SUPFAM" id="SSF53474">
    <property type="entry name" value="alpha/beta-Hydrolases"/>
    <property type="match status" value="1"/>
</dbReference>
<dbReference type="EMBL" id="CP020809">
    <property type="protein sequence ID" value="ART68514.1"/>
    <property type="molecule type" value="Genomic_DNA"/>
</dbReference>
<organism evidence="4 5">
    <name type="scientific">Mycobacterium dioxanotrophicus</name>
    <dbReference type="NCBI Taxonomy" id="482462"/>
    <lineage>
        <taxon>Bacteria</taxon>
        <taxon>Bacillati</taxon>
        <taxon>Actinomycetota</taxon>
        <taxon>Actinomycetes</taxon>
        <taxon>Mycobacteriales</taxon>
        <taxon>Mycobacteriaceae</taxon>
        <taxon>Mycobacterium</taxon>
    </lineage>
</organism>
<name>A0A1Y0C071_9MYCO</name>
<dbReference type="InterPro" id="IPR013228">
    <property type="entry name" value="PE-PPE_C"/>
</dbReference>
<sequence>MQNSLAGDTTLIAEGFLVRRVLRTCAVVMLAMATTVVLAGVQTMVMPLVLLAATALIMGGTGHPLSSPQDSPEFIETYTNDATNNYIVLTGFCGAETCTPTAVSTPEQFMPVSGTMPFDQSVAQGTTNLDHAINAQPAGTPIVVFGYSQSARIASIEKRDLAASGSTLPVSFVLIGNPNRPNGGVLSRFQGQQIPILGVTFDGATPTNTSFKTVDVTRQYDGWSDFPLNPLNPFATANAVAGIYYVHGDYQSVGLGNAIYQGSYGDTQYYMIPSDRLPLLMPLAQAGVPDPVLAVVDAPTRVLVESGYDRTVSPGQPTGINVLYFPNPAQTGVNFIVAIPTGLDDGAQEAANIRPFGTAPVDQRSPYGVGGPPVNAGSFDTNGVPVAPGAAPTSNVAAPVADAAPPVPTADPAVAKPPAAALPIGPRLGGWQAVDPKPVAAQAVPATVAQTPPPVTPPKRDPIMPWSGPAPTTPQPAPLAVPGRPAPALTAPKVEMPSPAPIALDPPKQLPVKLPALPTLVPKAPPVEAAPELPAAVPDLPAAPVAPASLVPDLPAVPPPTLPPPVIPAFVPPQMPALPAPPPMPALPNIFGGFHLPF</sequence>
<evidence type="ECO:0000313" key="4">
    <source>
        <dbReference type="EMBL" id="ART68514.1"/>
    </source>
</evidence>
<dbReference type="AlphaFoldDB" id="A0A1Y0C071"/>
<evidence type="ECO:0000313" key="5">
    <source>
        <dbReference type="Proteomes" id="UP000195331"/>
    </source>
</evidence>
<dbReference type="Gene3D" id="3.40.50.1820">
    <property type="entry name" value="alpha/beta hydrolase"/>
    <property type="match status" value="1"/>
</dbReference>
<evidence type="ECO:0000256" key="2">
    <source>
        <dbReference type="SAM" id="Phobius"/>
    </source>
</evidence>
<dbReference type="OrthoDB" id="4568361at2"/>
<keyword evidence="2" id="KW-0812">Transmembrane</keyword>
<protein>
    <recommendedName>
        <fullName evidence="3">PE-PPE domain-containing protein</fullName>
    </recommendedName>
</protein>
<dbReference type="KEGG" id="mdx:BTO20_07935"/>
<keyword evidence="5" id="KW-1185">Reference proteome</keyword>
<evidence type="ECO:0000259" key="3">
    <source>
        <dbReference type="Pfam" id="PF08237"/>
    </source>
</evidence>
<proteinExistence type="predicted"/>
<accession>A0A1Y0C071</accession>
<keyword evidence="2" id="KW-0472">Membrane</keyword>
<feature type="transmembrane region" description="Helical" evidence="2">
    <location>
        <begin position="20"/>
        <end position="41"/>
    </location>
</feature>